<name>A0A6B8RMN6_9BACL</name>
<protein>
    <submittedName>
        <fullName evidence="1">Cyclic lactone autoinducer peptide</fullName>
    </submittedName>
</protein>
<gene>
    <name evidence="1" type="ORF">EHS13_20165</name>
</gene>
<keyword evidence="2" id="KW-1185">Reference proteome</keyword>
<accession>A0A6B8RMN6</accession>
<reference evidence="2" key="1">
    <citation type="submission" date="2018-11" db="EMBL/GenBank/DDBJ databases">
        <title>Complete genome sequence of Paenibacillus sp. ML311-T8.</title>
        <authorList>
            <person name="Nam Y.-D."/>
            <person name="Kang J."/>
            <person name="Chung W.-H."/>
            <person name="Park Y.S."/>
        </authorList>
    </citation>
    <scope>NUCLEOTIDE SEQUENCE [LARGE SCALE GENOMIC DNA]</scope>
    <source>
        <strain evidence="2">ML311-T8</strain>
    </source>
</reference>
<proteinExistence type="predicted"/>
<dbReference type="AlphaFoldDB" id="A0A6B8RMN6"/>
<evidence type="ECO:0000313" key="2">
    <source>
        <dbReference type="Proteomes" id="UP000426246"/>
    </source>
</evidence>
<dbReference type="InterPro" id="IPR009229">
    <property type="entry name" value="AgrD"/>
</dbReference>
<dbReference type="EMBL" id="CP034235">
    <property type="protein sequence ID" value="QGQ97034.1"/>
    <property type="molecule type" value="Genomic_DNA"/>
</dbReference>
<dbReference type="NCBIfam" id="TIGR04223">
    <property type="entry name" value="quorum_AgrD"/>
    <property type="match status" value="1"/>
</dbReference>
<organism evidence="1 2">
    <name type="scientific">Paenibacillus psychroresistens</name>
    <dbReference type="NCBI Taxonomy" id="1778678"/>
    <lineage>
        <taxon>Bacteria</taxon>
        <taxon>Bacillati</taxon>
        <taxon>Bacillota</taxon>
        <taxon>Bacilli</taxon>
        <taxon>Bacillales</taxon>
        <taxon>Paenibacillaceae</taxon>
        <taxon>Paenibacillus</taxon>
    </lineage>
</organism>
<evidence type="ECO:0000313" key="1">
    <source>
        <dbReference type="EMBL" id="QGQ97034.1"/>
    </source>
</evidence>
<sequence>MKMFIAKVANNVLTFVAKKQALTGCYWLCHEYDIPEELL</sequence>
<dbReference type="OrthoDB" id="2655757at2"/>
<dbReference type="Proteomes" id="UP000426246">
    <property type="component" value="Chromosome"/>
</dbReference>
<dbReference type="KEGG" id="ppsc:EHS13_20165"/>